<dbReference type="AlphaFoldDB" id="A0A7Y9DIL7"/>
<dbReference type="RefSeq" id="WP_179748280.1">
    <property type="nucleotide sequence ID" value="NZ_BAAAGN010000002.1"/>
</dbReference>
<reference evidence="1 2" key="1">
    <citation type="submission" date="2020-07" db="EMBL/GenBank/DDBJ databases">
        <title>Sequencing the genomes of 1000 actinobacteria strains.</title>
        <authorList>
            <person name="Klenk H.-P."/>
        </authorList>
    </citation>
    <scope>NUCLEOTIDE SEQUENCE [LARGE SCALE GENOMIC DNA]</scope>
    <source>
        <strain evidence="1 2">DSM 7487</strain>
    </source>
</reference>
<accession>A0A7Y9DIL7</accession>
<organism evidence="1 2">
    <name type="scientific">Kineococcus aurantiacus</name>
    <dbReference type="NCBI Taxonomy" id="37633"/>
    <lineage>
        <taxon>Bacteria</taxon>
        <taxon>Bacillati</taxon>
        <taxon>Actinomycetota</taxon>
        <taxon>Actinomycetes</taxon>
        <taxon>Kineosporiales</taxon>
        <taxon>Kineosporiaceae</taxon>
        <taxon>Kineococcus</taxon>
    </lineage>
</organism>
<dbReference type="EMBL" id="JACCBB010000001">
    <property type="protein sequence ID" value="NYD20564.1"/>
    <property type="molecule type" value="Genomic_DNA"/>
</dbReference>
<keyword evidence="2" id="KW-1185">Reference proteome</keyword>
<sequence length="880" mass="89130">MTRLAGEDRYGTAARIAAELPTAGIGQVAGVRTAFLATGLRFPDALAAGPVAASIGSPVLLTDPQSLPEATERALVDNGIGQVVVLGAESAVGEAVLDRLSSLGIGFTRLGGADRQATAALVADWAVMHVGFSGARSGLARGDDAGGGADALALGAVAGLRGEPVLLADASDAGAATLSWFAAHSGVVTGIDVVGDDRAVSSQVVSSVVAAATTGTAPDQKGTGRLGVEVVGAPAGSEALVNVSGPNGFYASSSASGTLDGLAAGTYRVTAAPAPYPGGVAYADSPIQDVEVPAQGMSQVRVAFGTQVPSTTKALPAASVIASGADPAGRPVLSLEPELSPSIAVGDILAAAGGTGLADGVLGRVEAVATGDRTTVTVTPVDLRDAVPVADFTVEARGTMPDVEVDAGGGVDAAAAAPAQTAGRSSLAVGTVLKAAGTGTSARWAPSCGPATTVELKAEIAADPYYVLDADWNWDGVEALDIGMGLTGRAGLSLSGKGKLGCEVKKEQPVPVQLPSFKFMVGYVPVVVKPKMDMVMNFKGTLSGEFTCSNSATIDVRFGSRYRKGEGFRGYGDESHSDKLTCTTGGAGTAEFLAGPQVDLKVYGVAGPRVAAQVGLSAKVQTINPRWYVDGVLAAKAGLVVDLWKIKSDYTGALQLTWRIAEAEEGGIDGVCDGVQFCRSVASVDVDGDGSTDAVGLVGGEARGSTTTVRLLTASGLLVATVPPGPESETWPSGSSWYGYAQIDGHPGAELVIGSTAYSFSWFFQVLHVRDGRLVALPTPQSEAADDVEWILTDAADEPTGDPMEDYAGRTGFTCLPDGTLETRLASIVGGGDHWETYRTQRRWDGDRWADVSTVTGTAAAGGLPGTWSGWSCSGLSRLP</sequence>
<evidence type="ECO:0000313" key="2">
    <source>
        <dbReference type="Proteomes" id="UP000521922"/>
    </source>
</evidence>
<dbReference type="PANTHER" id="PTHR30032">
    <property type="entry name" value="N-ACETYLMURAMOYL-L-ALANINE AMIDASE-RELATED"/>
    <property type="match status" value="1"/>
</dbReference>
<dbReference type="Proteomes" id="UP000521922">
    <property type="component" value="Unassembled WGS sequence"/>
</dbReference>
<dbReference type="PANTHER" id="PTHR30032:SF8">
    <property type="entry name" value="GERMINATION-SPECIFIC N-ACETYLMURAMOYL-L-ALANINE AMIDASE"/>
    <property type="match status" value="1"/>
</dbReference>
<dbReference type="Gene3D" id="3.40.50.12090">
    <property type="match status" value="1"/>
</dbReference>
<dbReference type="InterPro" id="IPR007253">
    <property type="entry name" value="Cell_wall-bd_2"/>
</dbReference>
<protein>
    <submittedName>
        <fullName evidence="1">Uncharacterized protein</fullName>
    </submittedName>
</protein>
<gene>
    <name evidence="1" type="ORF">BJ968_000104</name>
</gene>
<name>A0A7Y9DIL7_9ACTN</name>
<dbReference type="Pfam" id="PF04122">
    <property type="entry name" value="CW_binding_2"/>
    <property type="match status" value="2"/>
</dbReference>
<evidence type="ECO:0000313" key="1">
    <source>
        <dbReference type="EMBL" id="NYD20564.1"/>
    </source>
</evidence>
<dbReference type="InterPro" id="IPR051922">
    <property type="entry name" value="Bact_Sporulation_Assoc"/>
</dbReference>
<comment type="caution">
    <text evidence="1">The sequence shown here is derived from an EMBL/GenBank/DDBJ whole genome shotgun (WGS) entry which is preliminary data.</text>
</comment>
<proteinExistence type="predicted"/>